<comment type="caution">
    <text evidence="2">The sequence shown here is derived from an EMBL/GenBank/DDBJ whole genome shotgun (WGS) entry which is preliminary data.</text>
</comment>
<accession>A0AAV7VUJ2</accession>
<name>A0AAV7VUJ2_PLEWA</name>
<gene>
    <name evidence="2" type="ORF">NDU88_000789</name>
</gene>
<keyword evidence="3" id="KW-1185">Reference proteome</keyword>
<evidence type="ECO:0000313" key="2">
    <source>
        <dbReference type="EMBL" id="KAJ1205354.1"/>
    </source>
</evidence>
<dbReference type="AlphaFoldDB" id="A0AAV7VUJ2"/>
<feature type="compositionally biased region" description="Basic and acidic residues" evidence="1">
    <location>
        <begin position="41"/>
        <end position="53"/>
    </location>
</feature>
<dbReference type="Proteomes" id="UP001066276">
    <property type="component" value="Chromosome 1_2"/>
</dbReference>
<dbReference type="EMBL" id="JANPWB010000002">
    <property type="protein sequence ID" value="KAJ1205354.1"/>
    <property type="molecule type" value="Genomic_DNA"/>
</dbReference>
<evidence type="ECO:0000256" key="1">
    <source>
        <dbReference type="SAM" id="MobiDB-lite"/>
    </source>
</evidence>
<proteinExistence type="predicted"/>
<feature type="compositionally biased region" description="Polar residues" evidence="1">
    <location>
        <begin position="64"/>
        <end position="77"/>
    </location>
</feature>
<feature type="region of interest" description="Disordered" evidence="1">
    <location>
        <begin position="23"/>
        <end position="82"/>
    </location>
</feature>
<sequence length="111" mass="12150">MDRTMITAQRSHETTTRNISWFRKAQLPSKRDPQGLMSPADDTRAPALDKGEKSPAGSPGEAFNATSKVRSGATVISQREPGQLYELRPNLAPSQRICDLVCSQVKVVPTI</sequence>
<reference evidence="2" key="1">
    <citation type="journal article" date="2022" name="bioRxiv">
        <title>Sequencing and chromosome-scale assembly of the giantPleurodeles waltlgenome.</title>
        <authorList>
            <person name="Brown T."/>
            <person name="Elewa A."/>
            <person name="Iarovenko S."/>
            <person name="Subramanian E."/>
            <person name="Araus A.J."/>
            <person name="Petzold A."/>
            <person name="Susuki M."/>
            <person name="Suzuki K.-i.T."/>
            <person name="Hayashi T."/>
            <person name="Toyoda A."/>
            <person name="Oliveira C."/>
            <person name="Osipova E."/>
            <person name="Leigh N.D."/>
            <person name="Simon A."/>
            <person name="Yun M.H."/>
        </authorList>
    </citation>
    <scope>NUCLEOTIDE SEQUENCE</scope>
    <source>
        <strain evidence="2">20211129_DDA</strain>
        <tissue evidence="2">Liver</tissue>
    </source>
</reference>
<protein>
    <submittedName>
        <fullName evidence="2">Uncharacterized protein</fullName>
    </submittedName>
</protein>
<evidence type="ECO:0000313" key="3">
    <source>
        <dbReference type="Proteomes" id="UP001066276"/>
    </source>
</evidence>
<organism evidence="2 3">
    <name type="scientific">Pleurodeles waltl</name>
    <name type="common">Iberian ribbed newt</name>
    <dbReference type="NCBI Taxonomy" id="8319"/>
    <lineage>
        <taxon>Eukaryota</taxon>
        <taxon>Metazoa</taxon>
        <taxon>Chordata</taxon>
        <taxon>Craniata</taxon>
        <taxon>Vertebrata</taxon>
        <taxon>Euteleostomi</taxon>
        <taxon>Amphibia</taxon>
        <taxon>Batrachia</taxon>
        <taxon>Caudata</taxon>
        <taxon>Salamandroidea</taxon>
        <taxon>Salamandridae</taxon>
        <taxon>Pleurodelinae</taxon>
        <taxon>Pleurodeles</taxon>
    </lineage>
</organism>